<protein>
    <submittedName>
        <fullName evidence="3">Aldo/keto reductase</fullName>
    </submittedName>
</protein>
<dbReference type="PANTHER" id="PTHR43625">
    <property type="entry name" value="AFLATOXIN B1 ALDEHYDE REDUCTASE"/>
    <property type="match status" value="1"/>
</dbReference>
<organism evidence="3 4">
    <name type="scientific">Mucilaginibacter arboris</name>
    <dbReference type="NCBI Taxonomy" id="2682090"/>
    <lineage>
        <taxon>Bacteria</taxon>
        <taxon>Pseudomonadati</taxon>
        <taxon>Bacteroidota</taxon>
        <taxon>Sphingobacteriia</taxon>
        <taxon>Sphingobacteriales</taxon>
        <taxon>Sphingobacteriaceae</taxon>
        <taxon>Mucilaginibacter</taxon>
    </lineage>
</organism>
<keyword evidence="4" id="KW-1185">Reference proteome</keyword>
<evidence type="ECO:0000313" key="3">
    <source>
        <dbReference type="EMBL" id="MVN21617.1"/>
    </source>
</evidence>
<dbReference type="GO" id="GO:0005737">
    <property type="term" value="C:cytoplasm"/>
    <property type="evidence" value="ECO:0007669"/>
    <property type="project" value="TreeGrafter"/>
</dbReference>
<feature type="non-terminal residue" evidence="3">
    <location>
        <position position="1"/>
    </location>
</feature>
<feature type="domain" description="NADP-dependent oxidoreductase" evidence="2">
    <location>
        <begin position="15"/>
        <end position="78"/>
    </location>
</feature>
<dbReference type="InterPro" id="IPR023210">
    <property type="entry name" value="NADP_OxRdtase_dom"/>
</dbReference>
<dbReference type="GO" id="GO:0016491">
    <property type="term" value="F:oxidoreductase activity"/>
    <property type="evidence" value="ECO:0007669"/>
    <property type="project" value="UniProtKB-KW"/>
</dbReference>
<dbReference type="PANTHER" id="PTHR43625:SF40">
    <property type="entry name" value="ALDO-KETO REDUCTASE YAKC [NADP(+)]"/>
    <property type="match status" value="1"/>
</dbReference>
<dbReference type="InterPro" id="IPR050791">
    <property type="entry name" value="Aldo-Keto_reductase"/>
</dbReference>
<dbReference type="EMBL" id="WPIK01000007">
    <property type="protein sequence ID" value="MVN21617.1"/>
    <property type="molecule type" value="Genomic_DNA"/>
</dbReference>
<accession>A0A7K1SWJ3</accession>
<dbReference type="Gene3D" id="3.20.20.100">
    <property type="entry name" value="NADP-dependent oxidoreductase domain"/>
    <property type="match status" value="1"/>
</dbReference>
<evidence type="ECO:0000259" key="2">
    <source>
        <dbReference type="Pfam" id="PF00248"/>
    </source>
</evidence>
<reference evidence="3 4" key="1">
    <citation type="submission" date="2019-12" db="EMBL/GenBank/DDBJ databases">
        <title>Mucilaginibacter sp. HMF7410 genome sequencing and assembly.</title>
        <authorList>
            <person name="Kang H."/>
            <person name="Cha I."/>
            <person name="Kim H."/>
            <person name="Joh K."/>
        </authorList>
    </citation>
    <scope>NUCLEOTIDE SEQUENCE [LARGE SCALE GENOMIC DNA]</scope>
    <source>
        <strain evidence="3 4">HMF7410</strain>
    </source>
</reference>
<evidence type="ECO:0000256" key="1">
    <source>
        <dbReference type="ARBA" id="ARBA00023002"/>
    </source>
</evidence>
<dbReference type="Proteomes" id="UP000462014">
    <property type="component" value="Unassembled WGS sequence"/>
</dbReference>
<dbReference type="RefSeq" id="WP_198170190.1">
    <property type="nucleotide sequence ID" value="NZ_WPIK01000007.1"/>
</dbReference>
<dbReference type="AlphaFoldDB" id="A0A7K1SWJ3"/>
<evidence type="ECO:0000313" key="4">
    <source>
        <dbReference type="Proteomes" id="UP000462014"/>
    </source>
</evidence>
<dbReference type="SUPFAM" id="SSF51430">
    <property type="entry name" value="NAD(P)-linked oxidoreductase"/>
    <property type="match status" value="1"/>
</dbReference>
<dbReference type="Pfam" id="PF00248">
    <property type="entry name" value="Aldo_ket_red"/>
    <property type="match status" value="1"/>
</dbReference>
<keyword evidence="1" id="KW-0560">Oxidoreductase</keyword>
<dbReference type="InterPro" id="IPR036812">
    <property type="entry name" value="NAD(P)_OxRdtase_dom_sf"/>
</dbReference>
<name>A0A7K1SWJ3_9SPHI</name>
<gene>
    <name evidence="3" type="ORF">GO621_08710</name>
</gene>
<sequence length="81" mass="9368">KNEIPLVPYFSLLNSMSKKDNRIAEIAQKYQATEAQINLAWLLHRSPWILPIPGTSSLKHFEENLKAADIKLTEEDMKFLE</sequence>
<proteinExistence type="predicted"/>
<comment type="caution">
    <text evidence="3">The sequence shown here is derived from an EMBL/GenBank/DDBJ whole genome shotgun (WGS) entry which is preliminary data.</text>
</comment>